<dbReference type="FunFam" id="3.40.50.20:FF:000006">
    <property type="entry name" value="Phosphoribosylamine--glycine ligase, chloroplastic"/>
    <property type="match status" value="1"/>
</dbReference>
<dbReference type="EMBL" id="LKAJ01000002">
    <property type="protein sequence ID" value="KRG22255.1"/>
    <property type="molecule type" value="Genomic_DNA"/>
</dbReference>
<dbReference type="Gene3D" id="3.30.1490.20">
    <property type="entry name" value="ATP-grasp fold, A domain"/>
    <property type="match status" value="1"/>
</dbReference>
<dbReference type="Pfam" id="PF02843">
    <property type="entry name" value="GARS_C"/>
    <property type="match status" value="1"/>
</dbReference>
<evidence type="ECO:0000256" key="13">
    <source>
        <dbReference type="ARBA" id="ARBA00042242"/>
    </source>
</evidence>
<evidence type="ECO:0000256" key="4">
    <source>
        <dbReference type="ARBA" id="ARBA00013255"/>
    </source>
</evidence>
<evidence type="ECO:0000256" key="1">
    <source>
        <dbReference type="ARBA" id="ARBA00001936"/>
    </source>
</evidence>
<dbReference type="GO" id="GO:0005524">
    <property type="term" value="F:ATP binding"/>
    <property type="evidence" value="ECO:0007669"/>
    <property type="project" value="UniProtKB-UniRule"/>
</dbReference>
<evidence type="ECO:0000313" key="21">
    <source>
        <dbReference type="Proteomes" id="UP000051497"/>
    </source>
</evidence>
<dbReference type="GO" id="GO:0046872">
    <property type="term" value="F:metal ion binding"/>
    <property type="evidence" value="ECO:0007669"/>
    <property type="project" value="UniProtKB-KW"/>
</dbReference>
<dbReference type="STRING" id="295108.HT99x_00674"/>
<dbReference type="Gene3D" id="3.40.50.20">
    <property type="match status" value="1"/>
</dbReference>
<evidence type="ECO:0000256" key="8">
    <source>
        <dbReference type="ARBA" id="ARBA00022755"/>
    </source>
</evidence>
<evidence type="ECO:0000256" key="9">
    <source>
        <dbReference type="ARBA" id="ARBA00022840"/>
    </source>
</evidence>
<dbReference type="Gene3D" id="3.90.600.10">
    <property type="entry name" value="Phosphoribosylglycinamide synthetase, C-terminal domain"/>
    <property type="match status" value="1"/>
</dbReference>
<comment type="cofactor">
    <cofactor evidence="2">
        <name>Mg(2+)</name>
        <dbReference type="ChEBI" id="CHEBI:18420"/>
    </cofactor>
</comment>
<dbReference type="HAMAP" id="MF_00138">
    <property type="entry name" value="GARS"/>
    <property type="match status" value="1"/>
</dbReference>
<dbReference type="RefSeq" id="WP_075065314.1">
    <property type="nucleotide sequence ID" value="NZ_LKAJ02000001.1"/>
</dbReference>
<sequence>MNKILVIGNGGREHALAWKLAQSPEVQKVFVAPGNAGTHREPKVENVAIDTLDFAALTDFVKNQHIHFTVVGPELPLVAGIVDYFKERNLLCLGPSQACAQLEGSKAFAKEFMQRHHIPTAKAKTFTDAADAHAYLATCQFPQVIKADGLAAGKGVVIAQNLGEATRAIDAMLSEYHFGDAGSQVVIEEFIEGEEVSFIVLSDGKHCIPLATSQDHKTRDDDDKGPNTGGMGAYSPAPIVTHSLHQQIMSEVIEPTLKGMAEEGHPFVGFLYAGLMITPHDDIRVLEYNCRFGDPETQPVLLRLQADFAQMCLSTLEGTLSQFVPAWDPRPALGVVIAANGYPDHYHKGDVIPTLNDIPANDAYKIFHAGTQLQDGNIVTNGGRVLCVTALGDNYRDAQEKAYRLVKKVGWDGAFYRNDIGHRAVKAEREDN</sequence>
<dbReference type="InterPro" id="IPR020559">
    <property type="entry name" value="PRibGlycinamide_synth_CS"/>
</dbReference>
<keyword evidence="5 15" id="KW-0436">Ligase</keyword>
<dbReference type="SUPFAM" id="SSF56059">
    <property type="entry name" value="Glutathione synthetase ATP-binding domain-like"/>
    <property type="match status" value="1"/>
</dbReference>
<keyword evidence="7 16" id="KW-0547">Nucleotide-binding</keyword>
<comment type="catalytic activity">
    <reaction evidence="15">
        <text>5-phospho-beta-D-ribosylamine + glycine + ATP = N(1)-(5-phospho-beta-D-ribosyl)glycinamide + ADP + phosphate + H(+)</text>
        <dbReference type="Rhea" id="RHEA:17453"/>
        <dbReference type="ChEBI" id="CHEBI:15378"/>
        <dbReference type="ChEBI" id="CHEBI:30616"/>
        <dbReference type="ChEBI" id="CHEBI:43474"/>
        <dbReference type="ChEBI" id="CHEBI:57305"/>
        <dbReference type="ChEBI" id="CHEBI:58681"/>
        <dbReference type="ChEBI" id="CHEBI:143788"/>
        <dbReference type="ChEBI" id="CHEBI:456216"/>
        <dbReference type="EC" id="6.3.4.13"/>
    </reaction>
</comment>
<dbReference type="GO" id="GO:0006189">
    <property type="term" value="P:'de novo' IMP biosynthetic process"/>
    <property type="evidence" value="ECO:0007669"/>
    <property type="project" value="UniProtKB-UniRule"/>
</dbReference>
<dbReference type="SUPFAM" id="SSF52440">
    <property type="entry name" value="PreATP-grasp domain"/>
    <property type="match status" value="1"/>
</dbReference>
<dbReference type="InterPro" id="IPR016185">
    <property type="entry name" value="PreATP-grasp_dom_sf"/>
</dbReference>
<evidence type="ECO:0000313" key="20">
    <source>
        <dbReference type="EMBL" id="MCS5712544.1"/>
    </source>
</evidence>
<feature type="compositionally biased region" description="Basic and acidic residues" evidence="17">
    <location>
        <begin position="214"/>
        <end position="225"/>
    </location>
</feature>
<dbReference type="Gene3D" id="3.30.470.20">
    <property type="entry name" value="ATP-grasp fold, B domain"/>
    <property type="match status" value="1"/>
</dbReference>
<feature type="region of interest" description="Disordered" evidence="17">
    <location>
        <begin position="213"/>
        <end position="232"/>
    </location>
</feature>
<keyword evidence="9 16" id="KW-0067">ATP-binding</keyword>
<keyword evidence="8 15" id="KW-0658">Purine biosynthesis</keyword>
<dbReference type="Pfam" id="PF02844">
    <property type="entry name" value="GARS_N"/>
    <property type="match status" value="1"/>
</dbReference>
<gene>
    <name evidence="15 19" type="primary">purD</name>
    <name evidence="19" type="ORF">HT99x_00674</name>
    <name evidence="20" type="ORF">HT99x_013975</name>
</gene>
<proteinExistence type="inferred from homology"/>
<evidence type="ECO:0000256" key="15">
    <source>
        <dbReference type="HAMAP-Rule" id="MF_00138"/>
    </source>
</evidence>
<feature type="domain" description="ATP-grasp" evidence="18">
    <location>
        <begin position="110"/>
        <end position="317"/>
    </location>
</feature>
<dbReference type="PROSITE" id="PS00184">
    <property type="entry name" value="GARS"/>
    <property type="match status" value="1"/>
</dbReference>
<evidence type="ECO:0000256" key="12">
    <source>
        <dbReference type="ARBA" id="ARBA00038345"/>
    </source>
</evidence>
<dbReference type="InterPro" id="IPR011054">
    <property type="entry name" value="Rudment_hybrid_motif"/>
</dbReference>
<reference evidence="20" key="2">
    <citation type="journal article" date="2016" name="Genome Announc.">
        <title>Draft Genome Sequences of Two Novel Amoeba-Resistant Intranuclear Bacteria, 'Candidatus Berkiella cookevillensis' and 'Candidatus Berkiella aquae'.</title>
        <authorList>
            <person name="Mehari Y.T."/>
            <person name="Arivett B.A."/>
            <person name="Farone A.L."/>
            <person name="Gunderson J.H."/>
            <person name="Farone M.B."/>
        </authorList>
    </citation>
    <scope>NUCLEOTIDE SEQUENCE</scope>
    <source>
        <strain evidence="20">HT99</strain>
    </source>
</reference>
<evidence type="ECO:0000256" key="10">
    <source>
        <dbReference type="ARBA" id="ARBA00022842"/>
    </source>
</evidence>
<dbReference type="InterPro" id="IPR037123">
    <property type="entry name" value="PRibGlycinamide_synth_C_sf"/>
</dbReference>
<evidence type="ECO:0000256" key="14">
    <source>
        <dbReference type="ARBA" id="ARBA00042864"/>
    </source>
</evidence>
<evidence type="ECO:0000256" key="7">
    <source>
        <dbReference type="ARBA" id="ARBA00022741"/>
    </source>
</evidence>
<dbReference type="PANTHER" id="PTHR43472">
    <property type="entry name" value="PHOSPHORIBOSYLAMINE--GLYCINE LIGASE"/>
    <property type="match status" value="1"/>
</dbReference>
<name>A0A0Q9YN87_9GAMM</name>
<dbReference type="InterPro" id="IPR020562">
    <property type="entry name" value="PRibGlycinamide_synth_N"/>
</dbReference>
<dbReference type="GO" id="GO:0004637">
    <property type="term" value="F:phosphoribosylamine-glycine ligase activity"/>
    <property type="evidence" value="ECO:0007669"/>
    <property type="project" value="UniProtKB-UniRule"/>
</dbReference>
<protein>
    <recommendedName>
        <fullName evidence="4 15">Phosphoribosylamine--glycine ligase</fullName>
        <ecNumber evidence="4 15">6.3.4.13</ecNumber>
    </recommendedName>
    <alternativeName>
        <fullName evidence="15">GARS</fullName>
    </alternativeName>
    <alternativeName>
        <fullName evidence="13 15">Glycinamide ribonucleotide synthetase</fullName>
    </alternativeName>
    <alternativeName>
        <fullName evidence="14 15">Phosphoribosylglycinamide synthetase</fullName>
    </alternativeName>
</protein>
<dbReference type="SUPFAM" id="SSF51246">
    <property type="entry name" value="Rudiment single hybrid motif"/>
    <property type="match status" value="1"/>
</dbReference>
<dbReference type="Pfam" id="PF01071">
    <property type="entry name" value="GARS_A"/>
    <property type="match status" value="1"/>
</dbReference>
<dbReference type="AlphaFoldDB" id="A0A0Q9YN87"/>
<evidence type="ECO:0000256" key="5">
    <source>
        <dbReference type="ARBA" id="ARBA00022598"/>
    </source>
</evidence>
<dbReference type="InterPro" id="IPR013815">
    <property type="entry name" value="ATP_grasp_subdomain_1"/>
</dbReference>
<comment type="pathway">
    <text evidence="3 15">Purine metabolism; IMP biosynthesis via de novo pathway; N(1)-(5-phospho-D-ribosyl)glycinamide from 5-phospho-alpha-D-ribose 1-diphosphate: step 2/2.</text>
</comment>
<keyword evidence="10" id="KW-0460">Magnesium</keyword>
<dbReference type="EC" id="6.3.4.13" evidence="4 15"/>
<reference evidence="20" key="3">
    <citation type="submission" date="2021-06" db="EMBL/GenBank/DDBJ databases">
        <title>Genomic Description and Analysis of Intracellular Bacteria, Candidatus Berkiella cookevillensis and Candidatus Berkiella aquae.</title>
        <authorList>
            <person name="Kidane D.T."/>
            <person name="Mehari Y.T."/>
            <person name="Rice F.C."/>
            <person name="Arivett B.A."/>
            <person name="Farone A.L."/>
            <person name="Berk S.G."/>
            <person name="Farone M.B."/>
        </authorList>
    </citation>
    <scope>NUCLEOTIDE SEQUENCE</scope>
    <source>
        <strain evidence="20">HT99</strain>
    </source>
</reference>
<evidence type="ECO:0000259" key="18">
    <source>
        <dbReference type="PROSITE" id="PS50975"/>
    </source>
</evidence>
<dbReference type="InterPro" id="IPR000115">
    <property type="entry name" value="PRibGlycinamide_synth"/>
</dbReference>
<dbReference type="FunFam" id="3.90.600.10:FF:000001">
    <property type="entry name" value="Trifunctional purine biosynthetic protein adenosine-3"/>
    <property type="match status" value="1"/>
</dbReference>
<dbReference type="Proteomes" id="UP000051497">
    <property type="component" value="Unassembled WGS sequence"/>
</dbReference>
<dbReference type="GO" id="GO:0009113">
    <property type="term" value="P:purine nucleobase biosynthetic process"/>
    <property type="evidence" value="ECO:0007669"/>
    <property type="project" value="InterPro"/>
</dbReference>
<comment type="similarity">
    <text evidence="12 15">Belongs to the GARS family.</text>
</comment>
<keyword evidence="11" id="KW-0464">Manganese</keyword>
<evidence type="ECO:0000256" key="17">
    <source>
        <dbReference type="SAM" id="MobiDB-lite"/>
    </source>
</evidence>
<evidence type="ECO:0000313" key="19">
    <source>
        <dbReference type="EMBL" id="KRG22255.1"/>
    </source>
</evidence>
<dbReference type="FunFam" id="3.30.470.20:FF:000031">
    <property type="entry name" value="Phosphoribosylamine--glycine ligase"/>
    <property type="match status" value="1"/>
</dbReference>
<accession>A0A0Q9YN87</accession>
<evidence type="ECO:0000256" key="3">
    <source>
        <dbReference type="ARBA" id="ARBA00005174"/>
    </source>
</evidence>
<dbReference type="InterPro" id="IPR011761">
    <property type="entry name" value="ATP-grasp"/>
</dbReference>
<dbReference type="UniPathway" id="UPA00074">
    <property type="reaction ID" value="UER00125"/>
</dbReference>
<dbReference type="NCBIfam" id="TIGR00877">
    <property type="entry name" value="purD"/>
    <property type="match status" value="1"/>
</dbReference>
<evidence type="ECO:0000256" key="11">
    <source>
        <dbReference type="ARBA" id="ARBA00023211"/>
    </source>
</evidence>
<reference evidence="19" key="1">
    <citation type="submission" date="2015-09" db="EMBL/GenBank/DDBJ databases">
        <title>Draft Genome Sequences of Two Novel Amoeba-resistant Intranuclear Bacteria, Candidatus Berkiella cookevillensis and Candidatus Berkiella aquae.</title>
        <authorList>
            <person name="Mehari Y.T."/>
            <person name="Arivett B.A."/>
            <person name="Farone A.L."/>
            <person name="Gunderson J.H."/>
            <person name="Farone M.B."/>
        </authorList>
    </citation>
    <scope>NUCLEOTIDE SEQUENCE [LARGE SCALE GENOMIC DNA]</scope>
    <source>
        <strain evidence="19">HT99</strain>
    </source>
</reference>
<comment type="caution">
    <text evidence="19">The sequence shown here is derived from an EMBL/GenBank/DDBJ whole genome shotgun (WGS) entry which is preliminary data.</text>
</comment>
<comment type="cofactor">
    <cofactor evidence="1">
        <name>Mn(2+)</name>
        <dbReference type="ChEBI" id="CHEBI:29035"/>
    </cofactor>
</comment>
<dbReference type="EMBL" id="LKAJ02000001">
    <property type="protein sequence ID" value="MCS5712544.1"/>
    <property type="molecule type" value="Genomic_DNA"/>
</dbReference>
<evidence type="ECO:0000256" key="2">
    <source>
        <dbReference type="ARBA" id="ARBA00001946"/>
    </source>
</evidence>
<keyword evidence="21" id="KW-1185">Reference proteome</keyword>
<dbReference type="OrthoDB" id="9807240at2"/>
<dbReference type="SMART" id="SM01210">
    <property type="entry name" value="GARS_C"/>
    <property type="match status" value="1"/>
</dbReference>
<dbReference type="PANTHER" id="PTHR43472:SF1">
    <property type="entry name" value="PHOSPHORIBOSYLAMINE--GLYCINE LIGASE, CHLOROPLASTIC"/>
    <property type="match status" value="1"/>
</dbReference>
<evidence type="ECO:0000256" key="6">
    <source>
        <dbReference type="ARBA" id="ARBA00022723"/>
    </source>
</evidence>
<dbReference type="SMART" id="SM01209">
    <property type="entry name" value="GARS_A"/>
    <property type="match status" value="1"/>
</dbReference>
<dbReference type="InterPro" id="IPR020560">
    <property type="entry name" value="PRibGlycinamide_synth_C-dom"/>
</dbReference>
<keyword evidence="6" id="KW-0479">Metal-binding</keyword>
<evidence type="ECO:0000256" key="16">
    <source>
        <dbReference type="PROSITE-ProRule" id="PRU00409"/>
    </source>
</evidence>
<dbReference type="InterPro" id="IPR020561">
    <property type="entry name" value="PRibGlycinamid_synth_ATP-grasp"/>
</dbReference>
<organism evidence="19">
    <name type="scientific">Candidatus Berkiella aquae</name>
    <dbReference type="NCBI Taxonomy" id="295108"/>
    <lineage>
        <taxon>Bacteria</taxon>
        <taxon>Pseudomonadati</taxon>
        <taxon>Pseudomonadota</taxon>
        <taxon>Gammaproteobacteria</taxon>
        <taxon>Candidatus Berkiellales</taxon>
        <taxon>Candidatus Berkiellaceae</taxon>
        <taxon>Candidatus Berkiella</taxon>
    </lineage>
</organism>
<dbReference type="PROSITE" id="PS50975">
    <property type="entry name" value="ATP_GRASP"/>
    <property type="match status" value="1"/>
</dbReference>
<dbReference type="PATRIC" id="fig|1590043.3.peg.675"/>